<comment type="similarity">
    <text evidence="2">Belongs to the RecX family.</text>
</comment>
<dbReference type="InterPro" id="IPR003783">
    <property type="entry name" value="Regulatory_RecX"/>
</dbReference>
<dbReference type="Proteomes" id="UP000547674">
    <property type="component" value="Unassembled WGS sequence"/>
</dbReference>
<evidence type="ECO:0000259" key="5">
    <source>
        <dbReference type="Pfam" id="PF02631"/>
    </source>
</evidence>
<gene>
    <name evidence="8" type="ORF">HKN21_13790</name>
</gene>
<dbReference type="Pfam" id="PF02631">
    <property type="entry name" value="RecX_HTH2"/>
    <property type="match status" value="1"/>
</dbReference>
<dbReference type="PANTHER" id="PTHR33602">
    <property type="entry name" value="REGULATORY PROTEIN RECX FAMILY PROTEIN"/>
    <property type="match status" value="1"/>
</dbReference>
<dbReference type="GO" id="GO:0006282">
    <property type="term" value="P:regulation of DNA repair"/>
    <property type="evidence" value="ECO:0007669"/>
    <property type="project" value="InterPro"/>
</dbReference>
<dbReference type="InterPro" id="IPR036388">
    <property type="entry name" value="WH-like_DNA-bd_sf"/>
</dbReference>
<evidence type="ECO:0000313" key="9">
    <source>
        <dbReference type="Proteomes" id="UP000547674"/>
    </source>
</evidence>
<dbReference type="AlphaFoldDB" id="A0A7Y2ED78"/>
<feature type="domain" description="RecX second three-helical" evidence="5">
    <location>
        <begin position="35"/>
        <end position="76"/>
    </location>
</feature>
<feature type="domain" description="RecX first three-helical" evidence="7">
    <location>
        <begin position="1"/>
        <end position="28"/>
    </location>
</feature>
<dbReference type="InterPro" id="IPR053926">
    <property type="entry name" value="RecX_HTH_1st"/>
</dbReference>
<proteinExistence type="inferred from homology"/>
<dbReference type="Gene3D" id="1.10.10.10">
    <property type="entry name" value="Winged helix-like DNA-binding domain superfamily/Winged helix DNA-binding domain"/>
    <property type="match status" value="3"/>
</dbReference>
<dbReference type="Pfam" id="PF21981">
    <property type="entry name" value="RecX_HTH3"/>
    <property type="match status" value="1"/>
</dbReference>
<protein>
    <recommendedName>
        <fullName evidence="3">Regulatory protein RecX</fullName>
    </recommendedName>
</protein>
<comment type="subcellular location">
    <subcellularLocation>
        <location evidence="1">Cytoplasm</location>
    </subcellularLocation>
</comment>
<reference evidence="8 9" key="1">
    <citation type="submission" date="2020-03" db="EMBL/GenBank/DDBJ databases">
        <title>Metabolic flexibility allows generalist bacteria to become dominant in a frequently disturbed ecosystem.</title>
        <authorList>
            <person name="Chen Y.-J."/>
            <person name="Leung P.M."/>
            <person name="Bay S.K."/>
            <person name="Hugenholtz P."/>
            <person name="Kessler A.J."/>
            <person name="Shelley G."/>
            <person name="Waite D.W."/>
            <person name="Cook P.L."/>
            <person name="Greening C."/>
        </authorList>
    </citation>
    <scope>NUCLEOTIDE SEQUENCE [LARGE SCALE GENOMIC DNA]</scope>
    <source>
        <strain evidence="8">SS_bin_28</strain>
    </source>
</reference>
<sequence length="137" mass="15603">MHSRRELQLKLRKKSYDSEVIETVLDRLQEVGLINDEQFAQAYVESRQRRRPRGPRLLQAELQAKGVDRDIIAATLAELEGEEDPVLAAERALKPKLRGLRKLPPEAAKQKASQFLLRRGFPYGIVEKVVSSSLLDT</sequence>
<feature type="non-terminal residue" evidence="8">
    <location>
        <position position="137"/>
    </location>
</feature>
<evidence type="ECO:0000256" key="1">
    <source>
        <dbReference type="ARBA" id="ARBA00004496"/>
    </source>
</evidence>
<keyword evidence="4" id="KW-0963">Cytoplasm</keyword>
<comment type="caution">
    <text evidence="8">The sequence shown here is derived from an EMBL/GenBank/DDBJ whole genome shotgun (WGS) entry which is preliminary data.</text>
</comment>
<dbReference type="EMBL" id="JABDJR010000556">
    <property type="protein sequence ID" value="NNF07830.1"/>
    <property type="molecule type" value="Genomic_DNA"/>
</dbReference>
<evidence type="ECO:0000313" key="8">
    <source>
        <dbReference type="EMBL" id="NNF07830.1"/>
    </source>
</evidence>
<organism evidence="8 9">
    <name type="scientific">Eiseniibacteriota bacterium</name>
    <dbReference type="NCBI Taxonomy" id="2212470"/>
    <lineage>
        <taxon>Bacteria</taxon>
        <taxon>Candidatus Eiseniibacteriota</taxon>
    </lineage>
</organism>
<name>A0A7Y2ED78_UNCEI</name>
<evidence type="ECO:0000256" key="3">
    <source>
        <dbReference type="ARBA" id="ARBA00018111"/>
    </source>
</evidence>
<accession>A0A7Y2ED78</accession>
<dbReference type="InterPro" id="IPR053924">
    <property type="entry name" value="RecX_HTH_2nd"/>
</dbReference>
<dbReference type="PANTHER" id="PTHR33602:SF1">
    <property type="entry name" value="REGULATORY PROTEIN RECX FAMILY PROTEIN"/>
    <property type="match status" value="1"/>
</dbReference>
<evidence type="ECO:0000256" key="4">
    <source>
        <dbReference type="ARBA" id="ARBA00022490"/>
    </source>
</evidence>
<dbReference type="GO" id="GO:0005737">
    <property type="term" value="C:cytoplasm"/>
    <property type="evidence" value="ECO:0007669"/>
    <property type="project" value="UniProtKB-SubCell"/>
</dbReference>
<evidence type="ECO:0000259" key="6">
    <source>
        <dbReference type="Pfam" id="PF21981"/>
    </source>
</evidence>
<feature type="domain" description="RecX third three-helical" evidence="6">
    <location>
        <begin position="88"/>
        <end position="130"/>
    </location>
</feature>
<dbReference type="InterPro" id="IPR053925">
    <property type="entry name" value="RecX_HTH_3rd"/>
</dbReference>
<dbReference type="HAMAP" id="MF_01114">
    <property type="entry name" value="RecX"/>
    <property type="match status" value="1"/>
</dbReference>
<evidence type="ECO:0000256" key="2">
    <source>
        <dbReference type="ARBA" id="ARBA00009695"/>
    </source>
</evidence>
<evidence type="ECO:0000259" key="7">
    <source>
        <dbReference type="Pfam" id="PF21982"/>
    </source>
</evidence>
<dbReference type="Pfam" id="PF21982">
    <property type="entry name" value="RecX_HTH1"/>
    <property type="match status" value="1"/>
</dbReference>